<dbReference type="Proteomes" id="UP001221597">
    <property type="component" value="Chromosome"/>
</dbReference>
<dbReference type="GO" id="GO:0016787">
    <property type="term" value="F:hydrolase activity"/>
    <property type="evidence" value="ECO:0007669"/>
    <property type="project" value="UniProtKB-KW"/>
</dbReference>
<accession>A0ABY8J021</accession>
<dbReference type="PANTHER" id="PTHR30536:SF5">
    <property type="entry name" value="ALTRONATE DEHYDRATASE"/>
    <property type="match status" value="1"/>
</dbReference>
<sequence length="101" mass="11353">MEQTFNALQLNEKDNVAVALRTIKSGEMLSIQGVKETIKVKESIAYGHKIAISFIDKEEKVIKYGECMGMSTEEIPPGYHVHVFNVRGLKNNERLSTAEVK</sequence>
<reference evidence="3 4" key="1">
    <citation type="submission" date="2023-04" db="EMBL/GenBank/DDBJ databases">
        <title>Genome sequence of Halobacillus naozhouensis KACC 21980.</title>
        <authorList>
            <person name="Kim S."/>
            <person name="Heo J."/>
            <person name="Kwon S.-W."/>
        </authorList>
    </citation>
    <scope>NUCLEOTIDE SEQUENCE [LARGE SCALE GENOMIC DNA]</scope>
    <source>
        <strain evidence="3 4">KCTC 13234</strain>
    </source>
</reference>
<evidence type="ECO:0000313" key="4">
    <source>
        <dbReference type="Proteomes" id="UP001221597"/>
    </source>
</evidence>
<evidence type="ECO:0000259" key="2">
    <source>
        <dbReference type="SMART" id="SM00858"/>
    </source>
</evidence>
<evidence type="ECO:0000256" key="1">
    <source>
        <dbReference type="ARBA" id="ARBA00023239"/>
    </source>
</evidence>
<dbReference type="InterPro" id="IPR044144">
    <property type="entry name" value="SAF_UxaA/GarD"/>
</dbReference>
<dbReference type="PANTHER" id="PTHR30536">
    <property type="entry name" value="ALTRONATE/GALACTARATE DEHYDRATASE"/>
    <property type="match status" value="1"/>
</dbReference>
<keyword evidence="4" id="KW-1185">Reference proteome</keyword>
<dbReference type="SMART" id="SM00858">
    <property type="entry name" value="SAF"/>
    <property type="match status" value="1"/>
</dbReference>
<protein>
    <submittedName>
        <fullName evidence="3">UxaA family hydrolase</fullName>
    </submittedName>
</protein>
<dbReference type="Pfam" id="PF08666">
    <property type="entry name" value="SAF"/>
    <property type="match status" value="1"/>
</dbReference>
<keyword evidence="3" id="KW-0378">Hydrolase</keyword>
<dbReference type="InterPro" id="IPR052172">
    <property type="entry name" value="UxaA_altronate/galactarate_dh"/>
</dbReference>
<organism evidence="3 4">
    <name type="scientific">Halobacillus naozhouensis</name>
    <dbReference type="NCBI Taxonomy" id="554880"/>
    <lineage>
        <taxon>Bacteria</taxon>
        <taxon>Bacillati</taxon>
        <taxon>Bacillota</taxon>
        <taxon>Bacilli</taxon>
        <taxon>Bacillales</taxon>
        <taxon>Bacillaceae</taxon>
        <taxon>Halobacillus</taxon>
    </lineage>
</organism>
<feature type="domain" description="SAF" evidence="2">
    <location>
        <begin position="14"/>
        <end position="87"/>
    </location>
</feature>
<evidence type="ECO:0000313" key="3">
    <source>
        <dbReference type="EMBL" id="WFT74105.1"/>
    </source>
</evidence>
<dbReference type="RefSeq" id="WP_283076109.1">
    <property type="nucleotide sequence ID" value="NZ_CP121671.1"/>
</dbReference>
<proteinExistence type="predicted"/>
<keyword evidence="1" id="KW-0456">Lyase</keyword>
<dbReference type="InterPro" id="IPR013974">
    <property type="entry name" value="SAF"/>
</dbReference>
<gene>
    <name evidence="3" type="ORF">P9989_17290</name>
</gene>
<dbReference type="Gene3D" id="2.30.130.110">
    <property type="match status" value="1"/>
</dbReference>
<dbReference type="CDD" id="cd11613">
    <property type="entry name" value="SAF_AH_GD"/>
    <property type="match status" value="1"/>
</dbReference>
<name>A0ABY8J021_9BACI</name>
<dbReference type="EMBL" id="CP121671">
    <property type="protein sequence ID" value="WFT74105.1"/>
    <property type="molecule type" value="Genomic_DNA"/>
</dbReference>